<dbReference type="EMBL" id="EQ962653">
    <property type="protein sequence ID" value="EED21279.1"/>
    <property type="molecule type" value="Genomic_DNA"/>
</dbReference>
<keyword evidence="2" id="KW-1185">Reference proteome</keyword>
<dbReference type="HOGENOM" id="CLU_2943397_0_0_1"/>
<dbReference type="InParanoid" id="B8M0I2"/>
<dbReference type="RefSeq" id="XP_002478242.1">
    <property type="nucleotide sequence ID" value="XM_002478197.1"/>
</dbReference>
<reference evidence="2" key="1">
    <citation type="journal article" date="2015" name="Genome Announc.">
        <title>Genome sequence of the AIDS-associated pathogen Penicillium marneffei (ATCC18224) and its near taxonomic relative Talaromyces stipitatus (ATCC10500).</title>
        <authorList>
            <person name="Nierman W.C."/>
            <person name="Fedorova-Abrams N.D."/>
            <person name="Andrianopoulos A."/>
        </authorList>
    </citation>
    <scope>NUCLEOTIDE SEQUENCE [LARGE SCALE GENOMIC DNA]</scope>
    <source>
        <strain evidence="2">ATCC 10500 / CBS 375.48 / QM 6759 / NRRL 1006</strain>
    </source>
</reference>
<dbReference type="Proteomes" id="UP000001745">
    <property type="component" value="Unassembled WGS sequence"/>
</dbReference>
<evidence type="ECO:0000313" key="1">
    <source>
        <dbReference type="EMBL" id="EED21279.1"/>
    </source>
</evidence>
<dbReference type="AlphaFoldDB" id="B8M0I2"/>
<gene>
    <name evidence="1" type="ORF">TSTA_085100</name>
</gene>
<sequence>MNPEASSSSDIVRRQGYQVEVQAEPNIILILFLEKEVLHRPIKPSCYLKARMDKQGEEVI</sequence>
<evidence type="ECO:0000313" key="2">
    <source>
        <dbReference type="Proteomes" id="UP000001745"/>
    </source>
</evidence>
<organism evidence="1 2">
    <name type="scientific">Talaromyces stipitatus (strain ATCC 10500 / CBS 375.48 / QM 6759 / NRRL 1006)</name>
    <name type="common">Penicillium stipitatum</name>
    <dbReference type="NCBI Taxonomy" id="441959"/>
    <lineage>
        <taxon>Eukaryota</taxon>
        <taxon>Fungi</taxon>
        <taxon>Dikarya</taxon>
        <taxon>Ascomycota</taxon>
        <taxon>Pezizomycotina</taxon>
        <taxon>Eurotiomycetes</taxon>
        <taxon>Eurotiomycetidae</taxon>
        <taxon>Eurotiales</taxon>
        <taxon>Trichocomaceae</taxon>
        <taxon>Talaromyces</taxon>
        <taxon>Talaromyces sect. Talaromyces</taxon>
    </lineage>
</organism>
<proteinExistence type="predicted"/>
<name>B8M0I2_TALSN</name>
<dbReference type="GeneID" id="8106116"/>
<dbReference type="VEuPathDB" id="FungiDB:TSTA_085100"/>
<protein>
    <submittedName>
        <fullName evidence="1">Uncharacterized protein</fullName>
    </submittedName>
</protein>
<accession>B8M0I2</accession>